<feature type="non-terminal residue" evidence="1">
    <location>
        <position position="1"/>
    </location>
</feature>
<feature type="non-terminal residue" evidence="1">
    <location>
        <position position="79"/>
    </location>
</feature>
<sequence length="79" mass="9271">VMQALDMARESREAECHPQISALLNGALAEVMARLRAAPDSYMMRPDEFSLFNFFQYRFDNTDPVIMGARRRYWQFTFA</sequence>
<dbReference type="EMBL" id="JAULSN010000009">
    <property type="protein sequence ID" value="KAK3365009.1"/>
    <property type="molecule type" value="Genomic_DNA"/>
</dbReference>
<reference evidence="1" key="2">
    <citation type="submission" date="2023-06" db="EMBL/GenBank/DDBJ databases">
        <authorList>
            <consortium name="Lawrence Berkeley National Laboratory"/>
            <person name="Haridas S."/>
            <person name="Hensen N."/>
            <person name="Bonometti L."/>
            <person name="Westerberg I."/>
            <person name="Brannstrom I.O."/>
            <person name="Guillou S."/>
            <person name="Cros-Aarteil S."/>
            <person name="Calhoun S."/>
            <person name="Kuo A."/>
            <person name="Mondo S."/>
            <person name="Pangilinan J."/>
            <person name="Riley R."/>
            <person name="Labutti K."/>
            <person name="Andreopoulos B."/>
            <person name="Lipzen A."/>
            <person name="Chen C."/>
            <person name="Yanf M."/>
            <person name="Daum C."/>
            <person name="Ng V."/>
            <person name="Clum A."/>
            <person name="Steindorff A."/>
            <person name="Ohm R."/>
            <person name="Martin F."/>
            <person name="Silar P."/>
            <person name="Natvig D."/>
            <person name="Lalanne C."/>
            <person name="Gautier V."/>
            <person name="Ament-Velasquez S.L."/>
            <person name="Kruys A."/>
            <person name="Hutchinson M.I."/>
            <person name="Powell A.J."/>
            <person name="Barry K."/>
            <person name="Miller A.N."/>
            <person name="Grigoriev I.V."/>
            <person name="Debuchy R."/>
            <person name="Gladieux P."/>
            <person name="Thoren M.H."/>
            <person name="Johannesson H."/>
        </authorList>
    </citation>
    <scope>NUCLEOTIDE SEQUENCE</scope>
    <source>
        <strain evidence="1">CBS 958.72</strain>
    </source>
</reference>
<accession>A0AAE0N0J5</accession>
<dbReference type="Proteomes" id="UP001287356">
    <property type="component" value="Unassembled WGS sequence"/>
</dbReference>
<dbReference type="AlphaFoldDB" id="A0AAE0N0J5"/>
<keyword evidence="2" id="KW-1185">Reference proteome</keyword>
<comment type="caution">
    <text evidence="1">The sequence shown here is derived from an EMBL/GenBank/DDBJ whole genome shotgun (WGS) entry which is preliminary data.</text>
</comment>
<evidence type="ECO:0000313" key="2">
    <source>
        <dbReference type="Proteomes" id="UP001287356"/>
    </source>
</evidence>
<name>A0AAE0N0J5_9PEZI</name>
<evidence type="ECO:0000313" key="1">
    <source>
        <dbReference type="EMBL" id="KAK3365009.1"/>
    </source>
</evidence>
<proteinExistence type="predicted"/>
<protein>
    <submittedName>
        <fullName evidence="1">Uncharacterized protein</fullName>
    </submittedName>
</protein>
<organism evidence="1 2">
    <name type="scientific">Lasiosphaeria ovina</name>
    <dbReference type="NCBI Taxonomy" id="92902"/>
    <lineage>
        <taxon>Eukaryota</taxon>
        <taxon>Fungi</taxon>
        <taxon>Dikarya</taxon>
        <taxon>Ascomycota</taxon>
        <taxon>Pezizomycotina</taxon>
        <taxon>Sordariomycetes</taxon>
        <taxon>Sordariomycetidae</taxon>
        <taxon>Sordariales</taxon>
        <taxon>Lasiosphaeriaceae</taxon>
        <taxon>Lasiosphaeria</taxon>
    </lineage>
</organism>
<reference evidence="1" key="1">
    <citation type="journal article" date="2023" name="Mol. Phylogenet. Evol.">
        <title>Genome-scale phylogeny and comparative genomics of the fungal order Sordariales.</title>
        <authorList>
            <person name="Hensen N."/>
            <person name="Bonometti L."/>
            <person name="Westerberg I."/>
            <person name="Brannstrom I.O."/>
            <person name="Guillou S."/>
            <person name="Cros-Aarteil S."/>
            <person name="Calhoun S."/>
            <person name="Haridas S."/>
            <person name="Kuo A."/>
            <person name="Mondo S."/>
            <person name="Pangilinan J."/>
            <person name="Riley R."/>
            <person name="LaButti K."/>
            <person name="Andreopoulos B."/>
            <person name="Lipzen A."/>
            <person name="Chen C."/>
            <person name="Yan M."/>
            <person name="Daum C."/>
            <person name="Ng V."/>
            <person name="Clum A."/>
            <person name="Steindorff A."/>
            <person name="Ohm R.A."/>
            <person name="Martin F."/>
            <person name="Silar P."/>
            <person name="Natvig D.O."/>
            <person name="Lalanne C."/>
            <person name="Gautier V."/>
            <person name="Ament-Velasquez S.L."/>
            <person name="Kruys A."/>
            <person name="Hutchinson M.I."/>
            <person name="Powell A.J."/>
            <person name="Barry K."/>
            <person name="Miller A.N."/>
            <person name="Grigoriev I.V."/>
            <person name="Debuchy R."/>
            <person name="Gladieux P."/>
            <person name="Hiltunen Thoren M."/>
            <person name="Johannesson H."/>
        </authorList>
    </citation>
    <scope>NUCLEOTIDE SEQUENCE</scope>
    <source>
        <strain evidence="1">CBS 958.72</strain>
    </source>
</reference>
<gene>
    <name evidence="1" type="ORF">B0T24DRAFT_508671</name>
</gene>